<evidence type="ECO:0000313" key="1">
    <source>
        <dbReference type="EMBL" id="TKJ39127.1"/>
    </source>
</evidence>
<organism evidence="1 2">
    <name type="scientific">candidate division LCP-89 bacterium B3_LCP</name>
    <dbReference type="NCBI Taxonomy" id="2012998"/>
    <lineage>
        <taxon>Bacteria</taxon>
        <taxon>Pseudomonadati</taxon>
        <taxon>Bacteria division LCP-89</taxon>
    </lineage>
</organism>
<sequence length="1144" mass="129191">MITTESTIWLATPAGLFQYNAEGETYQRYNFPEINVFSPFEIVADEDQLWAISDSVAAYINLQISGNYTFSRMDGLPPGRLTCMASQGDYVWVGSDSGAARFDLLIEQWEYLPLTNEDWPAGTNHVRRINLVDHYLFMATAGGILRFDTRTETFVLYDRSDGLLAGSYQDMLRIGDNLWCFGDDGIDILSIGQQSWSYIGEDEGFRNNEWIDVQSISGDLYFLHADGIDVCEPSSRRIFPFLREDQLAECETYDLLGTTNEIWFATDGGLVRYRAENPQTGTTESWIGYDQAYGGTAAEYKGIFSSGNHIFALWDDGLDVFEIENESFRRPLIFPEQAEIQSTGNNVHRLRWDDDGLTFSNLSGSTLGLQGQYSYRLQTDADRTTERYWGRLQPYYRHRSGRTVNSLYDNTDPDRILYGATYRGNDADFLRRIDAGNRVQFVQTHDHLFGRATLRGGTAVFEAGGRSQLKKRSLFRGNLTAGERLTRSAKDFFSGADGPEYSLSHDDVLIGSAEVILNGEVLSTEEYTLYTSLGKLILNFTGWELLNEGDIIEVEYQYRLEEDEIGETLTAGEVIISGSDSFQITASAFKKGENNANIPAPSPIDQSSFSGAQLTAEATGKLWGAEGKITTGAGIGGGELNEDAARAGFIEGHVKRDAWTLDANWLAITDDLPTLEDRSTEFGSLKGEYALGFKYEPSGKLWLEGSTGERKGQYGSEKNYHWGGSISPVQGTSLHCTADYFDASTDSLLRERQIATVGFETTFTPGMLDFLKLRSSRLEVIARTSQVKLDSLQYADSSLTKLLTQSVLTRWSIIPGPSISLFPEIRWSAGKRAYGNGSFFPDNEELTPRVTLYSQNLIPGMTTYFYGDMNYSQINYDDENGVRDLELTRQGIAQIDLAPGVYISTLNPISFRLNLARDARDSLLAVDNEEGLFDLGMDWTAFPSNQGSYRFDSDAIQVTWAMHSKWLLYQTVSSVRNTGQAEEQYFSTRLEWKPNSYDQIYWKYRLSRKLAGSGAEYEYEPGIEWYRRWSKHTFTRGQLFVTIVDEPNYSRFDLRPGGYIERRIRLPGGLGDNTVRIDISGMYSRQSLPASEELISIDGYFRIGWNIQQKLTFRIRFDEDYTYSITDASEDLNWSLEFLLNAHF</sequence>
<proteinExistence type="predicted"/>
<accession>A0A532UWG3</accession>
<dbReference type="EMBL" id="NJBN01000008">
    <property type="protein sequence ID" value="TKJ39127.1"/>
    <property type="molecule type" value="Genomic_DNA"/>
</dbReference>
<reference evidence="1 2" key="1">
    <citation type="submission" date="2017-06" db="EMBL/GenBank/DDBJ databases">
        <title>Novel microbial phyla capable of carbon fixation and sulfur reduction in deep-sea sediments.</title>
        <authorList>
            <person name="Huang J."/>
            <person name="Baker B."/>
            <person name="Wang Y."/>
        </authorList>
    </citation>
    <scope>NUCLEOTIDE SEQUENCE [LARGE SCALE GENOMIC DNA]</scope>
    <source>
        <strain evidence="1">B3_LCP</strain>
    </source>
</reference>
<dbReference type="InterPro" id="IPR015943">
    <property type="entry name" value="WD40/YVTN_repeat-like_dom_sf"/>
</dbReference>
<gene>
    <name evidence="1" type="ORF">CEE37_11960</name>
</gene>
<dbReference type="Gene3D" id="2.130.10.10">
    <property type="entry name" value="YVTN repeat-like/Quinoprotein amine dehydrogenase"/>
    <property type="match status" value="1"/>
</dbReference>
<dbReference type="AlphaFoldDB" id="A0A532UWG3"/>
<dbReference type="Proteomes" id="UP000319619">
    <property type="component" value="Unassembled WGS sequence"/>
</dbReference>
<evidence type="ECO:0000313" key="2">
    <source>
        <dbReference type="Proteomes" id="UP000319619"/>
    </source>
</evidence>
<protein>
    <submittedName>
        <fullName evidence="1">Uncharacterized protein</fullName>
    </submittedName>
</protein>
<comment type="caution">
    <text evidence="1">The sequence shown here is derived from an EMBL/GenBank/DDBJ whole genome shotgun (WGS) entry which is preliminary data.</text>
</comment>
<name>A0A532UWG3_UNCL8</name>